<gene>
    <name evidence="2" type="ORF">N866_15685</name>
</gene>
<organism evidence="2 3">
    <name type="scientific">Actinotalea ferrariae CF5-4</name>
    <dbReference type="NCBI Taxonomy" id="948458"/>
    <lineage>
        <taxon>Bacteria</taxon>
        <taxon>Bacillati</taxon>
        <taxon>Actinomycetota</taxon>
        <taxon>Actinomycetes</taxon>
        <taxon>Micrococcales</taxon>
        <taxon>Cellulomonadaceae</taxon>
        <taxon>Actinotalea</taxon>
    </lineage>
</organism>
<dbReference type="CDD" id="cd00448">
    <property type="entry name" value="YjgF_YER057c_UK114_family"/>
    <property type="match status" value="1"/>
</dbReference>
<evidence type="ECO:0000313" key="2">
    <source>
        <dbReference type="EMBL" id="EYR64091.1"/>
    </source>
</evidence>
<dbReference type="EMBL" id="AXCW01000048">
    <property type="protein sequence ID" value="EYR64091.1"/>
    <property type="molecule type" value="Genomic_DNA"/>
</dbReference>
<comment type="similarity">
    <text evidence="1">Belongs to the RutC family.</text>
</comment>
<accession>A0A021VSF2</accession>
<dbReference type="InterPro" id="IPR035959">
    <property type="entry name" value="RutC-like_sf"/>
</dbReference>
<dbReference type="PANTHER" id="PTHR11803">
    <property type="entry name" value="2-IMINOBUTANOATE/2-IMINOPROPANOATE DEAMINASE RIDA"/>
    <property type="match status" value="1"/>
</dbReference>
<proteinExistence type="inferred from homology"/>
<dbReference type="Proteomes" id="UP000019753">
    <property type="component" value="Unassembled WGS sequence"/>
</dbReference>
<dbReference type="InterPro" id="IPR006175">
    <property type="entry name" value="YjgF/YER057c/UK114"/>
</dbReference>
<dbReference type="OrthoDB" id="9799840at2"/>
<dbReference type="RefSeq" id="WP_052022488.1">
    <property type="nucleotide sequence ID" value="NZ_AXCW01000048.1"/>
</dbReference>
<reference evidence="2 3" key="1">
    <citation type="submission" date="2014-01" db="EMBL/GenBank/DDBJ databases">
        <title>Actinotalea ferrariae CF5-4.</title>
        <authorList>
            <person name="Chen F."/>
            <person name="Li Y."/>
            <person name="Wang G."/>
        </authorList>
    </citation>
    <scope>NUCLEOTIDE SEQUENCE [LARGE SCALE GENOMIC DNA]</scope>
    <source>
        <strain evidence="2 3">CF5-4</strain>
    </source>
</reference>
<dbReference type="PANTHER" id="PTHR11803:SF58">
    <property type="entry name" value="PROTEIN HMF1-RELATED"/>
    <property type="match status" value="1"/>
</dbReference>
<protein>
    <submittedName>
        <fullName evidence="2">Deaminase</fullName>
    </submittedName>
</protein>
<keyword evidence="3" id="KW-1185">Reference proteome</keyword>
<dbReference type="Pfam" id="PF01042">
    <property type="entry name" value="Ribonuc_L-PSP"/>
    <property type="match status" value="1"/>
</dbReference>
<sequence>MSSSDERLEVIHHEGWSPDIKQVYVPAIRVHGGRTVYISGITAAPPYHDHPHVPEQFAAVPTGIEGQVDRLFRHLDLALEAAGCRRQDIVRMDRFFTHVAEDQDVVNAHQGAWLGGHVPTSTSVEVVRLATDPGLRLEIAVIAVAPE</sequence>
<name>A0A021VSF2_9CELL</name>
<dbReference type="Gene3D" id="3.30.1330.40">
    <property type="entry name" value="RutC-like"/>
    <property type="match status" value="1"/>
</dbReference>
<evidence type="ECO:0000256" key="1">
    <source>
        <dbReference type="ARBA" id="ARBA00010552"/>
    </source>
</evidence>
<dbReference type="AlphaFoldDB" id="A0A021VSF2"/>
<dbReference type="SUPFAM" id="SSF55298">
    <property type="entry name" value="YjgF-like"/>
    <property type="match status" value="1"/>
</dbReference>
<evidence type="ECO:0000313" key="3">
    <source>
        <dbReference type="Proteomes" id="UP000019753"/>
    </source>
</evidence>
<dbReference type="GO" id="GO:0005829">
    <property type="term" value="C:cytosol"/>
    <property type="evidence" value="ECO:0007669"/>
    <property type="project" value="TreeGrafter"/>
</dbReference>
<dbReference type="GO" id="GO:0019239">
    <property type="term" value="F:deaminase activity"/>
    <property type="evidence" value="ECO:0007669"/>
    <property type="project" value="TreeGrafter"/>
</dbReference>
<comment type="caution">
    <text evidence="2">The sequence shown here is derived from an EMBL/GenBank/DDBJ whole genome shotgun (WGS) entry which is preliminary data.</text>
</comment>